<evidence type="ECO:0000313" key="3">
    <source>
        <dbReference type="Proteomes" id="UP000000329"/>
    </source>
</evidence>
<dbReference type="InterPro" id="IPR016181">
    <property type="entry name" value="Acyl_CoA_acyltransferase"/>
</dbReference>
<evidence type="ECO:0000313" key="2">
    <source>
        <dbReference type="EMBL" id="ADJ63486.1"/>
    </source>
</evidence>
<dbReference type="GO" id="GO:0016747">
    <property type="term" value="F:acyltransferase activity, transferring groups other than amino-acyl groups"/>
    <property type="evidence" value="ECO:0007669"/>
    <property type="project" value="InterPro"/>
</dbReference>
<name>D8ISE2_HERSS</name>
<dbReference type="OrthoDB" id="359414at2"/>
<dbReference type="SUPFAM" id="SSF55729">
    <property type="entry name" value="Acyl-CoA N-acyltransferases (Nat)"/>
    <property type="match status" value="1"/>
</dbReference>
<keyword evidence="2" id="KW-0808">Transferase</keyword>
<dbReference type="InterPro" id="IPR000182">
    <property type="entry name" value="GNAT_dom"/>
</dbReference>
<dbReference type="eggNOG" id="COG0456">
    <property type="taxonomic scope" value="Bacteria"/>
</dbReference>
<accession>D8ISE2</accession>
<dbReference type="EC" id="2.3.1.-" evidence="2"/>
<dbReference type="HOGENOM" id="CLU_099842_0_0_4"/>
<protein>
    <submittedName>
        <fullName evidence="2">Acetyltransferase protein</fullName>
        <ecNumber evidence="2">2.3.1.-</ecNumber>
    </submittedName>
</protein>
<reference evidence="2 3" key="1">
    <citation type="submission" date="2010-04" db="EMBL/GenBank/DDBJ databases">
        <title>The genome of Herbaspirillum seropedicae SmR1, an endophytic, nitrogen-fixing, plant-growth promoting beta-Proteobacteria.</title>
        <authorList>
            <person name="Pedrosa F.O."/>
            <person name="Monteiro R.A."/>
            <person name="Wassem R."/>
            <person name="Cruz L.M."/>
            <person name="Ayub R.A."/>
            <person name="Colauto N.B."/>
            <person name="Fernandez M.A."/>
            <person name="Fungaro M.H.P."/>
            <person name="Grisard E.C."/>
            <person name="Hungria M."/>
            <person name="Madeira H.M.F."/>
            <person name="Nodari R.O."/>
            <person name="Osaku C.A."/>
            <person name="Petzl-Erler M.L."/>
            <person name="Terenzi H."/>
            <person name="Vieira L.G.E."/>
            <person name="Almeida M.I.M."/>
            <person name="Alves L.R."/>
            <person name="Arantes O.M.N."/>
            <person name="Balsanelli E."/>
            <person name="Barcellos F.G."/>
            <person name="Baura V.A."/>
            <person name="Binde D.R."/>
            <person name="Campo R.J."/>
            <person name="Chubatsu L.S."/>
            <person name="Chueire L.M.O."/>
            <person name="Ciferri R.R."/>
            <person name="Correa L.C."/>
            <person name="da Conceicao Silva J.L."/>
            <person name="Dabul A.N.G."/>
            <person name="Dambros B.P."/>
            <person name="Faoro H."/>
            <person name="Favetti A."/>
            <person name="Friedermann G."/>
            <person name="Furlaneto M.C."/>
            <person name="Gasques L.S."/>
            <person name="Gimenes C.C.T."/>
            <person name="Gioppo N.M.R."/>
            <person name="Glienke-Blanco C."/>
            <person name="Godoy L.P."/>
            <person name="Guerra M.P."/>
            <person name="Karp S."/>
            <person name="Kava-Cordeiro V."/>
            <person name="Margarido V.P."/>
            <person name="Mathioni S.M."/>
            <person name="Menck-Soares M.A."/>
            <person name="Murace N.K."/>
            <person name="Nicolas M.F."/>
            <person name="Oliveira C.E.C."/>
            <person name="Pagnan N.A.B."/>
            <person name="Pamphile J.A."/>
            <person name="Patussi E.V."/>
            <person name="Pereira L.F.P."/>
            <person name="Pereira-Ferrari L."/>
            <person name="Pinto F.G.S."/>
            <person name="Precoma C."/>
            <person name="Prioli A.J."/>
            <person name="Prioli S.M.A.P."/>
            <person name="Raittz R.T."/>
            <person name="Ramos H.J.O."/>
            <person name="Ribeiro E.M.S.F."/>
            <person name="Rigo L.U."/>
            <person name="Rocha C.L.M.S.C."/>
            <person name="Rocha S.N."/>
            <person name="Santos K."/>
            <person name="Satori D."/>
            <person name="Silva A.G."/>
            <person name="Simao R.C.G."/>
            <person name="Soares M.A.M."/>
            <person name="Souza E.M."/>
            <person name="Steffens M.B.R."/>
            <person name="Steindel M."/>
            <person name="Tadra-Sfeir M.Z."/>
            <person name="Takahashi E.K."/>
            <person name="Torres R.A."/>
            <person name="Valle J.S."/>
            <person name="Vernal J.I."/>
            <person name="Vilas-Boas L.A."/>
            <person name="Watanabe M.A.E."/>
            <person name="Weiss V.A."/>
            <person name="Yates M.A."/>
            <person name="Souza E.M."/>
        </authorList>
    </citation>
    <scope>NUCLEOTIDE SEQUENCE [LARGE SCALE GENOMIC DNA]</scope>
    <source>
        <strain evidence="2 3">SmR1</strain>
    </source>
</reference>
<dbReference type="AlphaFoldDB" id="D8ISE2"/>
<proteinExistence type="predicted"/>
<dbReference type="EMBL" id="CP002039">
    <property type="protein sequence ID" value="ADJ63486.1"/>
    <property type="molecule type" value="Genomic_DNA"/>
</dbReference>
<feature type="domain" description="N-acetyltransferase" evidence="1">
    <location>
        <begin position="3"/>
        <end position="169"/>
    </location>
</feature>
<dbReference type="Proteomes" id="UP000000329">
    <property type="component" value="Chromosome"/>
</dbReference>
<dbReference type="KEGG" id="hse:Hsero_1985"/>
<dbReference type="Gene3D" id="3.40.630.30">
    <property type="match status" value="1"/>
</dbReference>
<dbReference type="CDD" id="cd04301">
    <property type="entry name" value="NAT_SF"/>
    <property type="match status" value="1"/>
</dbReference>
<keyword evidence="3" id="KW-1185">Reference proteome</keyword>
<keyword evidence="2" id="KW-0012">Acyltransferase</keyword>
<gene>
    <name evidence="2" type="ordered locus">Hsero_1985</name>
</gene>
<dbReference type="STRING" id="757424.Hsero_1985"/>
<sequence>MSMTWQPMQPADLDAVMAIAAVVHVGFYERRDVFAERLALYPQGCWIARVEGGAGQAVGYAFMHPALLGQPPALDSFLEALDPQANCLYLHDVALLPAARSAGLGRALMQQLSMLMEKDGLAHAALVAVHGSAPYWRSRGFEVLADAPPALHAKLRSYDEHALYMIKPA</sequence>
<evidence type="ECO:0000259" key="1">
    <source>
        <dbReference type="PROSITE" id="PS51186"/>
    </source>
</evidence>
<dbReference type="PROSITE" id="PS51186">
    <property type="entry name" value="GNAT"/>
    <property type="match status" value="1"/>
</dbReference>
<dbReference type="Pfam" id="PF00583">
    <property type="entry name" value="Acetyltransf_1"/>
    <property type="match status" value="1"/>
</dbReference>
<organism evidence="2 3">
    <name type="scientific">Herbaspirillum seropedicae (strain SmR1)</name>
    <dbReference type="NCBI Taxonomy" id="757424"/>
    <lineage>
        <taxon>Bacteria</taxon>
        <taxon>Pseudomonadati</taxon>
        <taxon>Pseudomonadota</taxon>
        <taxon>Betaproteobacteria</taxon>
        <taxon>Burkholderiales</taxon>
        <taxon>Oxalobacteraceae</taxon>
        <taxon>Herbaspirillum</taxon>
    </lineage>
</organism>